<dbReference type="EMBL" id="MU394457">
    <property type="protein sequence ID" value="KAI6080299.1"/>
    <property type="molecule type" value="Genomic_DNA"/>
</dbReference>
<evidence type="ECO:0000313" key="1">
    <source>
        <dbReference type="EMBL" id="KAI6080299.1"/>
    </source>
</evidence>
<proteinExistence type="predicted"/>
<comment type="caution">
    <text evidence="1">The sequence shown here is derived from an EMBL/GenBank/DDBJ whole genome shotgun (WGS) entry which is preliminary data.</text>
</comment>
<organism evidence="1 2">
    <name type="scientific">Hypoxylon rubiginosum</name>
    <dbReference type="NCBI Taxonomy" id="110542"/>
    <lineage>
        <taxon>Eukaryota</taxon>
        <taxon>Fungi</taxon>
        <taxon>Dikarya</taxon>
        <taxon>Ascomycota</taxon>
        <taxon>Pezizomycotina</taxon>
        <taxon>Sordariomycetes</taxon>
        <taxon>Xylariomycetidae</taxon>
        <taxon>Xylariales</taxon>
        <taxon>Hypoxylaceae</taxon>
        <taxon>Hypoxylon</taxon>
    </lineage>
</organism>
<reference evidence="1 2" key="1">
    <citation type="journal article" date="2022" name="New Phytol.">
        <title>Ecological generalism drives hyperdiversity of secondary metabolite gene clusters in xylarialean endophytes.</title>
        <authorList>
            <person name="Franco M.E.E."/>
            <person name="Wisecaver J.H."/>
            <person name="Arnold A.E."/>
            <person name="Ju Y.M."/>
            <person name="Slot J.C."/>
            <person name="Ahrendt S."/>
            <person name="Moore L.P."/>
            <person name="Eastman K.E."/>
            <person name="Scott K."/>
            <person name="Konkel Z."/>
            <person name="Mondo S.J."/>
            <person name="Kuo A."/>
            <person name="Hayes R.D."/>
            <person name="Haridas S."/>
            <person name="Andreopoulos B."/>
            <person name="Riley R."/>
            <person name="LaButti K."/>
            <person name="Pangilinan J."/>
            <person name="Lipzen A."/>
            <person name="Amirebrahimi M."/>
            <person name="Yan J."/>
            <person name="Adam C."/>
            <person name="Keymanesh K."/>
            <person name="Ng V."/>
            <person name="Louie K."/>
            <person name="Northen T."/>
            <person name="Drula E."/>
            <person name="Henrissat B."/>
            <person name="Hsieh H.M."/>
            <person name="Youens-Clark K."/>
            <person name="Lutzoni F."/>
            <person name="Miadlikowska J."/>
            <person name="Eastwood D.C."/>
            <person name="Hamelin R.C."/>
            <person name="Grigoriev I.V."/>
            <person name="U'Ren J.M."/>
        </authorList>
    </citation>
    <scope>NUCLEOTIDE SEQUENCE [LARGE SCALE GENOMIC DNA]</scope>
    <source>
        <strain evidence="1 2">ER1909</strain>
    </source>
</reference>
<evidence type="ECO:0000313" key="2">
    <source>
        <dbReference type="Proteomes" id="UP001497680"/>
    </source>
</evidence>
<gene>
    <name evidence="1" type="ORF">F4821DRAFT_251801</name>
</gene>
<keyword evidence="2" id="KW-1185">Reference proteome</keyword>
<accession>A0ACC0CIR5</accession>
<sequence length="1160" mass="125869">MLSHLRFHRRGPSNPSSPVPENNPWDTASLQPAQLVPEDGIPTPEIRPRSATSVPFAHGHGQPPPQPVPTLSHPIPPQPQSPPPPPPQLQPQPQQYEQPPVLPPIARISSAESDLSIDLGNFEPRQRDEPKPLPRSPYNESSSFIGGLALQNYRREQAALRPGSIDRNATNVSDPASFKPHAGAGTANFSSRPPPPVRPVKAASSFAATAPAQNAPATTGKRPPGVKMTSEPHVVPTQTAAPDVPRGKKSLPFLKNPLPTLLMRRKTSQNMPELTLPIRRQVEEPVYDPRIRGTRIHDFSAPRPRKVVSTGEPTSLGAEKSRHDAVSPTIEYNSPVAEAPPVPPKDDNSQSTRTSSTYSQTISIDATLSQRSQDSGDSQSNAGAKIDWNSQRRKSSIPPSIMSLSRNVSEASARDVLSSLPKHMKSTSSRFSFDMVGAAKQEKLLEERHRQRQQDRKVDEDQAPRDSRFDDFDEDAFDYDAMDYDDGLEERIPGVNADYDEEDDGFGGMDDDPDNDQENFAGFVFSRSNPVSELTSPQGTGLLPTPRDASGNVIGYAMTEDELGASQPMDDSTPAQDESVTELPSKRDTPTGLGIQIPQQYEHPHEVPHEIPQQVPQPRTLNKDDELYFNDGLIHDFDGEGDGSAFDESIFDLEDTDRYGRPIPGLFANALSQRQAVEQTKKRESDMTSRLSAQSALSQSTAHTSLSADLQSKPTEPREPGETFSIKETLPIPGLHTTEQEQDQTAAYQAALAEAAHQAAASGKFRRDSSPTPPAELTITSPTTSGSSQTHSHPEELHDHEYDDDLPSGLDDYELDDDDIIAEANASALANDSDGWYGQEFGFYSAPTTVNTHHIASALSEKNLYQYSHGGYFGPSGVNRTTSGRVVSREPNLTPITERSEYSNRNSIMSLGVPQSANPNAPLQSPGLAQLAMMADDDNMSLSALLRLRSKAWGGSQASLVSSRDGSPSDRNGAVSPWNHEQLGMASHGRKNSAFSIFSQDSTGPGSDAGSPTLTLSMSGIPNSAIPPLGIPSNSNPVSATSPMSAPVFSPMQSSSVCPPVFEDEELSPLDERKPEGLSGSTSASGASRRPFNENMSPVMGMPSQKRPGMGHRHRGSADSISYTKEEESGETRWIMERRRTAESGEIEILGRQIVERGRI</sequence>
<name>A0ACC0CIR5_9PEZI</name>
<protein>
    <submittedName>
        <fullName evidence="1">Uncharacterized protein</fullName>
    </submittedName>
</protein>
<dbReference type="Proteomes" id="UP001497680">
    <property type="component" value="Unassembled WGS sequence"/>
</dbReference>